<comment type="caution">
    <text evidence="2">The sequence shown here is derived from an EMBL/GenBank/DDBJ whole genome shotgun (WGS) entry which is preliminary data.</text>
</comment>
<protein>
    <submittedName>
        <fullName evidence="2">Uncharacterized protein</fullName>
    </submittedName>
</protein>
<sequence>MLISVPLKLINVFRLPAGNPTNVTLKDALGSYLVSLSVFEGEGKAEGQSEAEGGARKTHRAYHVNERTLQVMRTTLFGLQASNFSNDIRSALSGNPSGKLRGKRLLTQIQSDNFASNSSSKIESLTSAIESDFTSILWSASISIIRGVRDASDEEDENVRGGKESANAAERGDTKEYSTKSASASGTKPGVSVKGQLDWDGEDSDESGSDVVEIRGGSRGC</sequence>
<feature type="compositionally biased region" description="Acidic residues" evidence="1">
    <location>
        <begin position="199"/>
        <end position="208"/>
    </location>
</feature>
<evidence type="ECO:0000313" key="3">
    <source>
        <dbReference type="Proteomes" id="UP000559256"/>
    </source>
</evidence>
<gene>
    <name evidence="2" type="ORF">D9758_017691</name>
</gene>
<proteinExistence type="predicted"/>
<evidence type="ECO:0000313" key="2">
    <source>
        <dbReference type="EMBL" id="KAF5335902.1"/>
    </source>
</evidence>
<dbReference type="Proteomes" id="UP000559256">
    <property type="component" value="Unassembled WGS sequence"/>
</dbReference>
<accession>A0A8H5C8E5</accession>
<organism evidence="2 3">
    <name type="scientific">Tetrapyrgos nigripes</name>
    <dbReference type="NCBI Taxonomy" id="182062"/>
    <lineage>
        <taxon>Eukaryota</taxon>
        <taxon>Fungi</taxon>
        <taxon>Dikarya</taxon>
        <taxon>Basidiomycota</taxon>
        <taxon>Agaricomycotina</taxon>
        <taxon>Agaricomycetes</taxon>
        <taxon>Agaricomycetidae</taxon>
        <taxon>Agaricales</taxon>
        <taxon>Marasmiineae</taxon>
        <taxon>Marasmiaceae</taxon>
        <taxon>Tetrapyrgos</taxon>
    </lineage>
</organism>
<feature type="region of interest" description="Disordered" evidence="1">
    <location>
        <begin position="149"/>
        <end position="221"/>
    </location>
</feature>
<reference evidence="2 3" key="1">
    <citation type="journal article" date="2020" name="ISME J.">
        <title>Uncovering the hidden diversity of litter-decomposition mechanisms in mushroom-forming fungi.</title>
        <authorList>
            <person name="Floudas D."/>
            <person name="Bentzer J."/>
            <person name="Ahren D."/>
            <person name="Johansson T."/>
            <person name="Persson P."/>
            <person name="Tunlid A."/>
        </authorList>
    </citation>
    <scope>NUCLEOTIDE SEQUENCE [LARGE SCALE GENOMIC DNA]</scope>
    <source>
        <strain evidence="2 3">CBS 291.85</strain>
    </source>
</reference>
<dbReference type="EMBL" id="JAACJM010000233">
    <property type="protein sequence ID" value="KAF5335902.1"/>
    <property type="molecule type" value="Genomic_DNA"/>
</dbReference>
<dbReference type="AlphaFoldDB" id="A0A8H5C8E5"/>
<name>A0A8H5C8E5_9AGAR</name>
<keyword evidence="3" id="KW-1185">Reference proteome</keyword>
<evidence type="ECO:0000256" key="1">
    <source>
        <dbReference type="SAM" id="MobiDB-lite"/>
    </source>
</evidence>